<keyword evidence="1" id="KW-1133">Transmembrane helix</keyword>
<organism evidence="2 3">
    <name type="scientific">Colwellia marinimaniae</name>
    <dbReference type="NCBI Taxonomy" id="1513592"/>
    <lineage>
        <taxon>Bacteria</taxon>
        <taxon>Pseudomonadati</taxon>
        <taxon>Pseudomonadota</taxon>
        <taxon>Gammaproteobacteria</taxon>
        <taxon>Alteromonadales</taxon>
        <taxon>Colwelliaceae</taxon>
        <taxon>Colwellia</taxon>
    </lineage>
</organism>
<keyword evidence="3" id="KW-1185">Reference proteome</keyword>
<feature type="transmembrane region" description="Helical" evidence="1">
    <location>
        <begin position="68"/>
        <end position="90"/>
    </location>
</feature>
<evidence type="ECO:0000256" key="1">
    <source>
        <dbReference type="SAM" id="Phobius"/>
    </source>
</evidence>
<sequence>MFKIMKSLKTRNIMNQALRLRREQYCLASFYKNLKFLYPILGAIYIFFSTDFESINNNIFMYWEQDVIVYWGRVFMVLLTSLWFLVSLYLERNYYIRRHSNIKSKNR</sequence>
<feature type="transmembrane region" description="Helical" evidence="1">
    <location>
        <begin position="30"/>
        <end position="48"/>
    </location>
</feature>
<protein>
    <submittedName>
        <fullName evidence="2">Uncharacterized protein</fullName>
    </submittedName>
</protein>
<keyword evidence="1" id="KW-0472">Membrane</keyword>
<proteinExistence type="predicted"/>
<reference evidence="2 3" key="1">
    <citation type="submission" date="2017-06" db="EMBL/GenBank/DDBJ databases">
        <title>Whole Genome Sequences of Colwellia marinimaniae MTCD1.</title>
        <authorList>
            <person name="Kusumoto H."/>
            <person name="Inoue M."/>
            <person name="Tanikawa K."/>
            <person name="Maeji H."/>
            <person name="Cameron J.H."/>
            <person name="Bartlett D.H."/>
        </authorList>
    </citation>
    <scope>NUCLEOTIDE SEQUENCE [LARGE SCALE GENOMIC DNA]</scope>
    <source>
        <strain evidence="2 3">MTCD1</strain>
    </source>
</reference>
<accession>A0ABQ0MXM1</accession>
<dbReference type="EMBL" id="BDQM01000025">
    <property type="protein sequence ID" value="GAW97125.1"/>
    <property type="molecule type" value="Genomic_DNA"/>
</dbReference>
<name>A0ABQ0MXM1_9GAMM</name>
<gene>
    <name evidence="2" type="ORF">MTCD1_02751</name>
</gene>
<evidence type="ECO:0000313" key="2">
    <source>
        <dbReference type="EMBL" id="GAW97125.1"/>
    </source>
</evidence>
<dbReference type="Proteomes" id="UP000197068">
    <property type="component" value="Unassembled WGS sequence"/>
</dbReference>
<evidence type="ECO:0000313" key="3">
    <source>
        <dbReference type="Proteomes" id="UP000197068"/>
    </source>
</evidence>
<comment type="caution">
    <text evidence="2">The sequence shown here is derived from an EMBL/GenBank/DDBJ whole genome shotgun (WGS) entry which is preliminary data.</text>
</comment>
<keyword evidence="1" id="KW-0812">Transmembrane</keyword>